<sequence length="546" mass="60319">MTGACEAQARSLVGATRQAGVSSLRRLALVSRVPEPELAREIRDLCPGVVVLDVDAGAGRAGVRLVLATSGTLDAIVDLTTNGDGRARRARELLPHLRKGGVLVLRDAARVVGADVLMRRVGPFVEAGLRASVCAGPAQGDRPPTVPVLARVGVHETHLWLVSGRRTWTKVREEEAAEYLTRMGPRAGRVLHELPAARVVRHDEVVASASDDAVDCANAYDAPPLQLREYEKPVSRRGQVVTQGRVVLPDTFRHFIRPVLTNHFIQRVDRNFAHLRTMQSPARLEGVYFLLDSEFRGHFGHAMTEQLSRLWAWPEVKRRYPDAKALVHTRRPYPTLAGWEHQLYEAAGVAPADLVLVDGPVRPDRLVAATPAFSQPNYVHPAVRDVYRRTGDALASKAPDRAYPDRIFCSRRISKRECRNTGEVEEFFASRGFEVLFPEDYPLTEQAQLFRSARDVAGFGGSAMLSLAFAPEPKRVILVSADTYYVQNEAMITAINGHRLYMAWCRGEAPPGVPIKSRARLHAPFTFDADREGAFLRRVLDGAAPA</sequence>
<reference evidence="3" key="1">
    <citation type="journal article" date="2019" name="Int. J. Syst. Evol. Microbiol.">
        <title>The Global Catalogue of Microorganisms (GCM) 10K type strain sequencing project: providing services to taxonomists for standard genome sequencing and annotation.</title>
        <authorList>
            <consortium name="The Broad Institute Genomics Platform"/>
            <consortium name="The Broad Institute Genome Sequencing Center for Infectious Disease"/>
            <person name="Wu L."/>
            <person name="Ma J."/>
        </authorList>
    </citation>
    <scope>NUCLEOTIDE SEQUENCE [LARGE SCALE GENOMIC DNA]</scope>
    <source>
        <strain evidence="3">CCM 8653</strain>
    </source>
</reference>
<evidence type="ECO:0000313" key="2">
    <source>
        <dbReference type="EMBL" id="GGI08694.1"/>
    </source>
</evidence>
<organism evidence="2 3">
    <name type="scientific">Isoptericola cucumis</name>
    <dbReference type="NCBI Taxonomy" id="1776856"/>
    <lineage>
        <taxon>Bacteria</taxon>
        <taxon>Bacillati</taxon>
        <taxon>Actinomycetota</taxon>
        <taxon>Actinomycetes</taxon>
        <taxon>Micrococcales</taxon>
        <taxon>Promicromonosporaceae</taxon>
        <taxon>Isoptericola</taxon>
    </lineage>
</organism>
<dbReference type="InterPro" id="IPR049625">
    <property type="entry name" value="Glyco_transf_61_cat"/>
</dbReference>
<dbReference type="Pfam" id="PF04577">
    <property type="entry name" value="Glyco_transf_61"/>
    <property type="match status" value="1"/>
</dbReference>
<protein>
    <recommendedName>
        <fullName evidence="1">Glycosyltransferase 61 catalytic domain-containing protein</fullName>
    </recommendedName>
</protein>
<evidence type="ECO:0000259" key="1">
    <source>
        <dbReference type="Pfam" id="PF04577"/>
    </source>
</evidence>
<name>A0ABQ2B7L5_9MICO</name>
<dbReference type="Proteomes" id="UP000632535">
    <property type="component" value="Unassembled WGS sequence"/>
</dbReference>
<accession>A0ABQ2B7L5</accession>
<proteinExistence type="predicted"/>
<dbReference type="EMBL" id="BMDG01000007">
    <property type="protein sequence ID" value="GGI08694.1"/>
    <property type="molecule type" value="Genomic_DNA"/>
</dbReference>
<keyword evidence="3" id="KW-1185">Reference proteome</keyword>
<gene>
    <name evidence="2" type="ORF">GCM10007368_22440</name>
</gene>
<comment type="caution">
    <text evidence="2">The sequence shown here is derived from an EMBL/GenBank/DDBJ whole genome shotgun (WGS) entry which is preliminary data.</text>
</comment>
<evidence type="ECO:0000313" key="3">
    <source>
        <dbReference type="Proteomes" id="UP000632535"/>
    </source>
</evidence>
<feature type="domain" description="Glycosyltransferase 61 catalytic" evidence="1">
    <location>
        <begin position="299"/>
        <end position="477"/>
    </location>
</feature>